<evidence type="ECO:0000313" key="2">
    <source>
        <dbReference type="Proteomes" id="UP000656548"/>
    </source>
</evidence>
<gene>
    <name evidence="1" type="ORF">H4W30_006473</name>
</gene>
<reference evidence="1 2" key="1">
    <citation type="submission" date="2020-10" db="EMBL/GenBank/DDBJ databases">
        <title>Sequencing the genomes of 1000 actinobacteria strains.</title>
        <authorList>
            <person name="Klenk H.-P."/>
        </authorList>
    </citation>
    <scope>NUCLEOTIDE SEQUENCE [LARGE SCALE GENOMIC DNA]</scope>
    <source>
        <strain evidence="1 2">DSM 46661</strain>
    </source>
</reference>
<dbReference type="EMBL" id="JADBEJ010000005">
    <property type="protein sequence ID" value="MBE1579413.1"/>
    <property type="molecule type" value="Genomic_DNA"/>
</dbReference>
<dbReference type="Proteomes" id="UP000656548">
    <property type="component" value="Unassembled WGS sequence"/>
</dbReference>
<protein>
    <submittedName>
        <fullName evidence="1">Uncharacterized protein</fullName>
    </submittedName>
</protein>
<dbReference type="Pfam" id="PF19739">
    <property type="entry name" value="DUF6228"/>
    <property type="match status" value="1"/>
</dbReference>
<name>A0ABR9LFE4_9PSEU</name>
<comment type="caution">
    <text evidence="1">The sequence shown here is derived from an EMBL/GenBank/DDBJ whole genome shotgun (WGS) entry which is preliminary data.</text>
</comment>
<keyword evidence="2" id="KW-1185">Reference proteome</keyword>
<evidence type="ECO:0000313" key="1">
    <source>
        <dbReference type="EMBL" id="MBE1579413.1"/>
    </source>
</evidence>
<sequence>MNQTRIGSGHEYLRLTAEAADGGPPQSLLAELRLRDLSASVEVSHHYATGFADLAEFFRRHADDWRGWDGVRTWESLEGELKIDASHRYGHVRLRVTLQSFRHDWGNDGWTATGDLTIEPGEELSRAAEEIKTLTG</sequence>
<dbReference type="InterPro" id="IPR046196">
    <property type="entry name" value="DUF6228"/>
</dbReference>
<organism evidence="1 2">
    <name type="scientific">Amycolatopsis roodepoortensis</name>
    <dbReference type="NCBI Taxonomy" id="700274"/>
    <lineage>
        <taxon>Bacteria</taxon>
        <taxon>Bacillati</taxon>
        <taxon>Actinomycetota</taxon>
        <taxon>Actinomycetes</taxon>
        <taxon>Pseudonocardiales</taxon>
        <taxon>Pseudonocardiaceae</taxon>
        <taxon>Amycolatopsis</taxon>
    </lineage>
</organism>
<dbReference type="RefSeq" id="WP_192746169.1">
    <property type="nucleotide sequence ID" value="NZ_JADBEJ010000005.1"/>
</dbReference>
<proteinExistence type="predicted"/>
<accession>A0ABR9LFE4</accession>